<dbReference type="Proteomes" id="UP001299265">
    <property type="component" value="Unassembled WGS sequence"/>
</dbReference>
<evidence type="ECO:0000256" key="3">
    <source>
        <dbReference type="ARBA" id="ARBA00022989"/>
    </source>
</evidence>
<dbReference type="PANTHER" id="PTHR35529">
    <property type="entry name" value="MANGANESE EFFLUX PUMP MNTP-RELATED"/>
    <property type="match status" value="1"/>
</dbReference>
<feature type="transmembrane region" description="Helical" evidence="5">
    <location>
        <begin position="153"/>
        <end position="169"/>
    </location>
</feature>
<keyword evidence="1" id="KW-1003">Cell membrane</keyword>
<feature type="transmembrane region" description="Helical" evidence="5">
    <location>
        <begin position="81"/>
        <end position="100"/>
    </location>
</feature>
<evidence type="ECO:0000256" key="4">
    <source>
        <dbReference type="ARBA" id="ARBA00023136"/>
    </source>
</evidence>
<evidence type="ECO:0000313" key="6">
    <source>
        <dbReference type="EMBL" id="MCD2493401.1"/>
    </source>
</evidence>
<dbReference type="AlphaFoldDB" id="A0AAP2RKL4"/>
<evidence type="ECO:0000256" key="5">
    <source>
        <dbReference type="SAM" id="Phobius"/>
    </source>
</evidence>
<gene>
    <name evidence="6" type="ORF">LQE92_12325</name>
</gene>
<dbReference type="Pfam" id="PF02659">
    <property type="entry name" value="Mntp"/>
    <property type="match status" value="1"/>
</dbReference>
<comment type="caution">
    <text evidence="6">The sequence shown here is derived from an EMBL/GenBank/DDBJ whole genome shotgun (WGS) entry which is preliminary data.</text>
</comment>
<feature type="transmembrane region" description="Helical" evidence="5">
    <location>
        <begin position="181"/>
        <end position="200"/>
    </location>
</feature>
<proteinExistence type="predicted"/>
<sequence length="202" mass="22017">MEWIGDGRKVNIWEMILTSAGLSLDVYAVAICKGAVVGQIDKKKLVQMCMIFSAWQVGALLTGNLFMLVPAFAEQSRHITMVWYGIAAAILLGVGIYMLQKGIRKEPIFEQLEAWGSTKEMCLLGLATSVDAFLTGVGFAFMETGLAEETLTVGILTAAAVVLGIYTGYRLGYEQKYKAHFIGGLLLALVSMEIFISYLLQG</sequence>
<dbReference type="EMBL" id="JAJNOR010000008">
    <property type="protein sequence ID" value="MCD2493401.1"/>
    <property type="molecule type" value="Genomic_DNA"/>
</dbReference>
<reference evidence="6 7" key="1">
    <citation type="submission" date="2021-11" db="EMBL/GenBank/DDBJ databases">
        <title>Lacrimispora sp. nov. NSJ-141 isolated from human feces.</title>
        <authorList>
            <person name="Abdugheni R."/>
        </authorList>
    </citation>
    <scope>NUCLEOTIDE SEQUENCE [LARGE SCALE GENOMIC DNA]</scope>
    <source>
        <strain evidence="6 7">NSJ-141</strain>
    </source>
</reference>
<evidence type="ECO:0000313" key="7">
    <source>
        <dbReference type="Proteomes" id="UP001299265"/>
    </source>
</evidence>
<keyword evidence="3 5" id="KW-1133">Transmembrane helix</keyword>
<keyword evidence="4 5" id="KW-0472">Membrane</keyword>
<feature type="transmembrane region" description="Helical" evidence="5">
    <location>
        <begin position="121"/>
        <end position="141"/>
    </location>
</feature>
<dbReference type="PANTHER" id="PTHR35529:SF1">
    <property type="entry name" value="MANGANESE EFFLUX PUMP MNTP-RELATED"/>
    <property type="match status" value="1"/>
</dbReference>
<evidence type="ECO:0000256" key="2">
    <source>
        <dbReference type="ARBA" id="ARBA00022692"/>
    </source>
</evidence>
<dbReference type="RefSeq" id="WP_231063256.1">
    <property type="nucleotide sequence ID" value="NZ_JAJNOR010000008.1"/>
</dbReference>
<evidence type="ECO:0000256" key="1">
    <source>
        <dbReference type="ARBA" id="ARBA00022475"/>
    </source>
</evidence>
<keyword evidence="2 5" id="KW-0812">Transmembrane</keyword>
<organism evidence="6 7">
    <name type="scientific">Lientehia hominis</name>
    <dbReference type="NCBI Taxonomy" id="2897778"/>
    <lineage>
        <taxon>Bacteria</taxon>
        <taxon>Bacillati</taxon>
        <taxon>Bacillota</taxon>
        <taxon>Clostridia</taxon>
        <taxon>Lachnospirales</taxon>
        <taxon>Lachnospiraceae</taxon>
        <taxon>Lientehia</taxon>
    </lineage>
</organism>
<name>A0AAP2RKL4_9FIRM</name>
<accession>A0AAP2RKL4</accession>
<feature type="transmembrane region" description="Helical" evidence="5">
    <location>
        <begin position="12"/>
        <end position="36"/>
    </location>
</feature>
<dbReference type="InterPro" id="IPR003810">
    <property type="entry name" value="Mntp/YtaF"/>
</dbReference>
<protein>
    <submittedName>
        <fullName evidence="6">Manganese efflux pump</fullName>
    </submittedName>
</protein>
<feature type="transmembrane region" description="Helical" evidence="5">
    <location>
        <begin position="48"/>
        <end position="69"/>
    </location>
</feature>
<keyword evidence="7" id="KW-1185">Reference proteome</keyword>